<dbReference type="PANTHER" id="PTHR12598">
    <property type="entry name" value="COPPER HOMEOSTASIS PROTEIN CUTC"/>
    <property type="match status" value="1"/>
</dbReference>
<evidence type="ECO:0000313" key="3">
    <source>
        <dbReference type="EMBL" id="NOV43858.1"/>
    </source>
</evidence>
<dbReference type="FunFam" id="3.20.20.380:FF:000001">
    <property type="entry name" value="Copper homeostasis protein CutC"/>
    <property type="match status" value="1"/>
</dbReference>
<dbReference type="InterPro" id="IPR005627">
    <property type="entry name" value="CutC-like"/>
</dbReference>
<organism evidence="3">
    <name type="scientific">Xenopsylla cheopis</name>
    <name type="common">Oriental rat flea</name>
    <name type="synonym">Pulex cheopis</name>
    <dbReference type="NCBI Taxonomy" id="163159"/>
    <lineage>
        <taxon>Eukaryota</taxon>
        <taxon>Metazoa</taxon>
        <taxon>Ecdysozoa</taxon>
        <taxon>Arthropoda</taxon>
        <taxon>Hexapoda</taxon>
        <taxon>Insecta</taxon>
        <taxon>Pterygota</taxon>
        <taxon>Neoptera</taxon>
        <taxon>Endopterygota</taxon>
        <taxon>Siphonaptera</taxon>
        <taxon>Pulicidae</taxon>
        <taxon>Xenopsyllinae</taxon>
        <taxon>Xenopsylla</taxon>
    </lineage>
</organism>
<dbReference type="InterPro" id="IPR036822">
    <property type="entry name" value="CutC-like_dom_sf"/>
</dbReference>
<evidence type="ECO:0000256" key="1">
    <source>
        <dbReference type="ARBA" id="ARBA00007768"/>
    </source>
</evidence>
<dbReference type="PANTHER" id="PTHR12598:SF0">
    <property type="entry name" value="COPPER HOMEOSTASIS PROTEIN CUTC HOMOLOG"/>
    <property type="match status" value="1"/>
</dbReference>
<dbReference type="AlphaFoldDB" id="A0A6M2DFD8"/>
<evidence type="ECO:0000256" key="2">
    <source>
        <dbReference type="ARBA" id="ARBA00019014"/>
    </source>
</evidence>
<protein>
    <recommendedName>
        <fullName evidence="2">Copper homeostasis protein cutC homolog</fullName>
    </recommendedName>
</protein>
<name>A0A6M2DFD8_XENCH</name>
<comment type="similarity">
    <text evidence="1">Belongs to the CutC family.</text>
</comment>
<accession>A0A6M2DFD8</accession>
<dbReference type="GO" id="GO:0005507">
    <property type="term" value="F:copper ion binding"/>
    <property type="evidence" value="ECO:0007669"/>
    <property type="project" value="TreeGrafter"/>
</dbReference>
<dbReference type="EMBL" id="GIIL01000132">
    <property type="protein sequence ID" value="NOV43858.1"/>
    <property type="molecule type" value="Transcribed_RNA"/>
</dbReference>
<dbReference type="HAMAP" id="MF_00795">
    <property type="entry name" value="CutC"/>
    <property type="match status" value="1"/>
</dbReference>
<dbReference type="SUPFAM" id="SSF110395">
    <property type="entry name" value="CutC-like"/>
    <property type="match status" value="1"/>
</dbReference>
<sequence>MLEVCVDNIESAIAAEEGGAKRIELCAALSEGGLTPTPGLLKTIKNHIKDTVDIYVMLRPRGGSDFAYSDLEMNILLEDIKIFKEYKADGFVFGALTLDGKIDSIKCKQILEACKPLPVTFHRAFDVCSEPFDSLETIIELGFVRLLTSGLKNNAYDGLDNIIRLVTQAANRIFIMPGSGVSLTNIKDIFFKSGVKEIHASARVKRSVNFHRQSNISFSNDDNNTFVTDSKLVEELVKSIKTL</sequence>
<proteinExistence type="inferred from homology"/>
<reference evidence="3" key="1">
    <citation type="submission" date="2020-03" db="EMBL/GenBank/DDBJ databases">
        <title>Transcriptomic Profiling of the Digestive Tract of the Rat Flea, Xenopsylla cheopis, Following Blood Feeding and Infection with Yersinia pestis.</title>
        <authorList>
            <person name="Bland D.M."/>
            <person name="Martens C.A."/>
            <person name="Virtaneva K."/>
            <person name="Kanakabandi K."/>
            <person name="Long D."/>
            <person name="Rosenke R."/>
            <person name="Saturday G.A."/>
            <person name="Hoyt F.H."/>
            <person name="Bruno D.P."/>
            <person name="Ribeiro J.M.C."/>
            <person name="Hinnebusch J."/>
        </authorList>
    </citation>
    <scope>NUCLEOTIDE SEQUENCE</scope>
</reference>
<dbReference type="Pfam" id="PF03932">
    <property type="entry name" value="CutC"/>
    <property type="match status" value="1"/>
</dbReference>
<dbReference type="Gene3D" id="3.20.20.380">
    <property type="entry name" value="Copper homeostasis (CutC) domain"/>
    <property type="match status" value="1"/>
</dbReference>